<dbReference type="PANTHER" id="PTHR43798">
    <property type="entry name" value="MONOACYLGLYCEROL LIPASE"/>
    <property type="match status" value="1"/>
</dbReference>
<dbReference type="Pfam" id="PF12697">
    <property type="entry name" value="Abhydrolase_6"/>
    <property type="match status" value="1"/>
</dbReference>
<dbReference type="GO" id="GO:0047570">
    <property type="term" value="F:3-oxoadipate enol-lactonase activity"/>
    <property type="evidence" value="ECO:0007669"/>
    <property type="project" value="UniProtKB-EC"/>
</dbReference>
<keyword evidence="3" id="KW-1185">Reference proteome</keyword>
<feature type="domain" description="AB hydrolase-1" evidence="1">
    <location>
        <begin position="25"/>
        <end position="251"/>
    </location>
</feature>
<dbReference type="InterPro" id="IPR050266">
    <property type="entry name" value="AB_hydrolase_sf"/>
</dbReference>
<dbReference type="InterPro" id="IPR026968">
    <property type="entry name" value="PcaD/CatD"/>
</dbReference>
<evidence type="ECO:0000259" key="1">
    <source>
        <dbReference type="Pfam" id="PF12697"/>
    </source>
</evidence>
<proteinExistence type="predicted"/>
<evidence type="ECO:0000313" key="2">
    <source>
        <dbReference type="EMBL" id="RCS22071.1"/>
    </source>
</evidence>
<dbReference type="EC" id="3.1.1.24" evidence="2"/>
<dbReference type="AlphaFoldDB" id="A0A368JYN6"/>
<reference evidence="2 3" key="1">
    <citation type="submission" date="2018-07" db="EMBL/GenBank/DDBJ databases">
        <title>The draft genome of Phyllobacterium salinisoli.</title>
        <authorList>
            <person name="Liu L."/>
            <person name="Li L."/>
            <person name="Zhang X."/>
            <person name="Liang L."/>
        </authorList>
    </citation>
    <scope>NUCLEOTIDE SEQUENCE [LARGE SCALE GENOMIC DNA]</scope>
    <source>
        <strain evidence="2 3">LLAN61</strain>
    </source>
</reference>
<accession>A0A368JYN6</accession>
<organism evidence="2 3">
    <name type="scientific">Phyllobacterium salinisoli</name>
    <dbReference type="NCBI Taxonomy" id="1899321"/>
    <lineage>
        <taxon>Bacteria</taxon>
        <taxon>Pseudomonadati</taxon>
        <taxon>Pseudomonadota</taxon>
        <taxon>Alphaproteobacteria</taxon>
        <taxon>Hyphomicrobiales</taxon>
        <taxon>Phyllobacteriaceae</taxon>
        <taxon>Phyllobacterium</taxon>
    </lineage>
</organism>
<dbReference type="InterPro" id="IPR029058">
    <property type="entry name" value="AB_hydrolase_fold"/>
</dbReference>
<sequence length="267" mass="29021">MLFAEINDTVFHYDLRTSGKADPVLVFISSLGTDHRIWNDVRDRLGNEVTTLAFDLRGHGLSDIGETPYTIELLAQDLIALLEKLSIGRTVLCGLSVGGLIAQGVYAARPDLVAGLILSNTAHKIGTAEMWNGRIDTIMRDGLASILDATMPRWFTAGYRKPDNAAYRAYCNMFVRQPLHGYAATCAALRDADFTGATKRIAVPVLCIASDQDGATPPALVRELADRIPGARFAEIPGCGHIPCVEQPDGYTALLRDFLSHDLLHGE</sequence>
<comment type="caution">
    <text evidence="2">The sequence shown here is derived from an EMBL/GenBank/DDBJ whole genome shotgun (WGS) entry which is preliminary data.</text>
</comment>
<gene>
    <name evidence="2" type="primary">pcaD</name>
    <name evidence="2" type="ORF">DUT91_20340</name>
</gene>
<dbReference type="RefSeq" id="WP_114442324.1">
    <property type="nucleotide sequence ID" value="NZ_QOZG01000010.1"/>
</dbReference>
<dbReference type="SUPFAM" id="SSF53474">
    <property type="entry name" value="alpha/beta-Hydrolases"/>
    <property type="match status" value="1"/>
</dbReference>
<dbReference type="Proteomes" id="UP000253420">
    <property type="component" value="Unassembled WGS sequence"/>
</dbReference>
<dbReference type="GO" id="GO:0042952">
    <property type="term" value="P:beta-ketoadipate pathway"/>
    <property type="evidence" value="ECO:0007669"/>
    <property type="project" value="InterPro"/>
</dbReference>
<name>A0A368JYN6_9HYPH</name>
<keyword evidence="2" id="KW-0378">Hydrolase</keyword>
<dbReference type="OrthoDB" id="9793083at2"/>
<dbReference type="Gene3D" id="3.40.50.1820">
    <property type="entry name" value="alpha/beta hydrolase"/>
    <property type="match status" value="1"/>
</dbReference>
<dbReference type="NCBIfam" id="TIGR02427">
    <property type="entry name" value="protocat_pcaD"/>
    <property type="match status" value="1"/>
</dbReference>
<evidence type="ECO:0000313" key="3">
    <source>
        <dbReference type="Proteomes" id="UP000253420"/>
    </source>
</evidence>
<dbReference type="InterPro" id="IPR000073">
    <property type="entry name" value="AB_hydrolase_1"/>
</dbReference>
<protein>
    <submittedName>
        <fullName evidence="2">3-oxoadipate enol-lactonase</fullName>
        <ecNumber evidence="2">3.1.1.24</ecNumber>
    </submittedName>
</protein>
<dbReference type="EMBL" id="QOZG01000010">
    <property type="protein sequence ID" value="RCS22071.1"/>
    <property type="molecule type" value="Genomic_DNA"/>
</dbReference>